<evidence type="ECO:0000256" key="1">
    <source>
        <dbReference type="ARBA" id="ARBA00001947"/>
    </source>
</evidence>
<keyword evidence="11" id="KW-1185">Reference proteome</keyword>
<dbReference type="RefSeq" id="XP_013417581.1">
    <property type="nucleotide sequence ID" value="XM_013562127.1"/>
</dbReference>
<dbReference type="PROSITE" id="PS51885">
    <property type="entry name" value="NEPRILYSIN"/>
    <property type="match status" value="1"/>
</dbReference>
<protein>
    <submittedName>
        <fullName evidence="12">Endothelin-converting enzyme homolog isoform X1</fullName>
    </submittedName>
</protein>
<dbReference type="InterPro" id="IPR042089">
    <property type="entry name" value="Peptidase_M13_dom_2"/>
</dbReference>
<feature type="domain" description="Peptidase M13 N-terminal" evidence="10">
    <location>
        <begin position="117"/>
        <end position="511"/>
    </location>
</feature>
<proteinExistence type="inferred from homology"/>
<dbReference type="OrthoDB" id="6475849at2759"/>
<dbReference type="PANTHER" id="PTHR11733:SF167">
    <property type="entry name" value="FI17812P1-RELATED"/>
    <property type="match status" value="1"/>
</dbReference>
<comment type="cofactor">
    <cofactor evidence="1">
        <name>Zn(2+)</name>
        <dbReference type="ChEBI" id="CHEBI:29105"/>
    </cofactor>
</comment>
<evidence type="ECO:0000256" key="2">
    <source>
        <dbReference type="ARBA" id="ARBA00007357"/>
    </source>
</evidence>
<keyword evidence="5" id="KW-0378">Hydrolase</keyword>
<sequence length="773" mass="87195">MSESLMVDKEVELTSSGYGPSVVMGEMQRQTSCEPLHCDREKNKTEPLNEEKESKWSKTEKQLGALLVIAMAVIVVLIILVVLMHFQSIQQNVGCLTPSCVKASGSMLKDMNLTINPCDDFYEYTCGNWVKNRIIPPDKPKWTSFAEVYDKNSAFLKMVLSEPGNLLRGENSTAVKKAKDLLTSCMDTSAIEVAGATPLLKMIKDLGSWPLTSDPVSGNWSQSSWNFMDTLVKSHLEQGSPFFSMAVSTDDKNSSLNIVQFEQAGLTLGSREEYIRNTSEKFHKAYVQLGATTLKLLGSENETFNAEQMENLWKFETKIAKSFLPKENMTDPKSLYHKMTVGELMASMGNTIDLTVYMSRMFNTSISASESVLVSTPDYMKKMAEIVKQSDHAILASYMVWQTIQELLSSASLAFRQALLIINKVEKGVSSEPPRWKNCVSKVDSSVGFATGALFVEKKFSKEQKNQVETILKYIRDAFTDNLPKVSWMDKDTQAKALDKAQAVVQQIGYPEWITIPKELDKYYQNLTVTSSLFDNTLALRRFYKRKNLDKRGKPPDRYEWHMTPAVVNAYYTSVYNYIAFPAGILQSPFYDSEFPMAYSFGAAGMVMGHELTHAFDSSGRNYDKYGNMHQWWNNASIKAFKKRTKCMVDQYSQYTIRGHKVNGLTTLGENIADNGGIKMAYLAYQAWSRQHAREQGLVGLNATNNQLLFMGFGKIWCSYYTPEYAVQALITDEHGPPKYRVNGALSNLHEFSETFSCPLGSKMNPVHKCSVW</sequence>
<evidence type="ECO:0000259" key="10">
    <source>
        <dbReference type="Pfam" id="PF05649"/>
    </source>
</evidence>
<dbReference type="InterPro" id="IPR008753">
    <property type="entry name" value="Peptidase_M13_N"/>
</dbReference>
<keyword evidence="3" id="KW-0645">Protease</keyword>
<dbReference type="Gene3D" id="1.10.1380.10">
    <property type="entry name" value="Neutral endopeptidase , domain2"/>
    <property type="match status" value="1"/>
</dbReference>
<reference evidence="12" key="1">
    <citation type="submission" date="2025-08" db="UniProtKB">
        <authorList>
            <consortium name="RefSeq"/>
        </authorList>
    </citation>
    <scope>IDENTIFICATION</scope>
    <source>
        <tissue evidence="12">Gonads</tissue>
    </source>
</reference>
<comment type="similarity">
    <text evidence="2">Belongs to the peptidase M13 family.</text>
</comment>
<dbReference type="SUPFAM" id="SSF55486">
    <property type="entry name" value="Metalloproteases ('zincins'), catalytic domain"/>
    <property type="match status" value="1"/>
</dbReference>
<keyword evidence="8" id="KW-0812">Transmembrane</keyword>
<dbReference type="InterPro" id="IPR000718">
    <property type="entry name" value="Peptidase_M13"/>
</dbReference>
<dbReference type="GeneID" id="106178791"/>
<evidence type="ECO:0000259" key="9">
    <source>
        <dbReference type="Pfam" id="PF01431"/>
    </source>
</evidence>
<feature type="transmembrane region" description="Helical" evidence="8">
    <location>
        <begin position="63"/>
        <end position="86"/>
    </location>
</feature>
<dbReference type="Gene3D" id="3.40.390.10">
    <property type="entry name" value="Collagenase (Catalytic Domain)"/>
    <property type="match status" value="1"/>
</dbReference>
<dbReference type="InterPro" id="IPR024079">
    <property type="entry name" value="MetalloPept_cat_dom_sf"/>
</dbReference>
<dbReference type="GO" id="GO:0016485">
    <property type="term" value="P:protein processing"/>
    <property type="evidence" value="ECO:0007669"/>
    <property type="project" value="TreeGrafter"/>
</dbReference>
<evidence type="ECO:0000256" key="6">
    <source>
        <dbReference type="ARBA" id="ARBA00022833"/>
    </source>
</evidence>
<evidence type="ECO:0000313" key="11">
    <source>
        <dbReference type="Proteomes" id="UP000085678"/>
    </source>
</evidence>
<keyword evidence="8" id="KW-1133">Transmembrane helix</keyword>
<dbReference type="AlphaFoldDB" id="A0A1S3K5Q3"/>
<dbReference type="Proteomes" id="UP000085678">
    <property type="component" value="Unplaced"/>
</dbReference>
<evidence type="ECO:0000256" key="7">
    <source>
        <dbReference type="ARBA" id="ARBA00023049"/>
    </source>
</evidence>
<dbReference type="InParanoid" id="A0A1S3K5Q3"/>
<evidence type="ECO:0000256" key="4">
    <source>
        <dbReference type="ARBA" id="ARBA00022723"/>
    </source>
</evidence>
<accession>A0A1S3K5Q3</accession>
<evidence type="ECO:0000313" key="12">
    <source>
        <dbReference type="RefSeq" id="XP_013417581.1"/>
    </source>
</evidence>
<keyword evidence="7" id="KW-0482">Metalloprotease</keyword>
<keyword evidence="8" id="KW-0472">Membrane</keyword>
<dbReference type="PANTHER" id="PTHR11733">
    <property type="entry name" value="ZINC METALLOPROTEASE FAMILY M13 NEPRILYSIN-RELATED"/>
    <property type="match status" value="1"/>
</dbReference>
<dbReference type="GO" id="GO:0046872">
    <property type="term" value="F:metal ion binding"/>
    <property type="evidence" value="ECO:0007669"/>
    <property type="project" value="UniProtKB-KW"/>
</dbReference>
<dbReference type="Pfam" id="PF05649">
    <property type="entry name" value="Peptidase_M13_N"/>
    <property type="match status" value="1"/>
</dbReference>
<organism evidence="11 12">
    <name type="scientific">Lingula anatina</name>
    <name type="common">Brachiopod</name>
    <name type="synonym">Lingula unguis</name>
    <dbReference type="NCBI Taxonomy" id="7574"/>
    <lineage>
        <taxon>Eukaryota</taxon>
        <taxon>Metazoa</taxon>
        <taxon>Spiralia</taxon>
        <taxon>Lophotrochozoa</taxon>
        <taxon>Brachiopoda</taxon>
        <taxon>Linguliformea</taxon>
        <taxon>Lingulata</taxon>
        <taxon>Lingulida</taxon>
        <taxon>Linguloidea</taxon>
        <taxon>Lingulidae</taxon>
        <taxon>Lingula</taxon>
    </lineage>
</organism>
<dbReference type="KEGG" id="lak:106178791"/>
<name>A0A1S3K5Q3_LINAN</name>
<evidence type="ECO:0000256" key="3">
    <source>
        <dbReference type="ARBA" id="ARBA00022670"/>
    </source>
</evidence>
<keyword evidence="6" id="KW-0862">Zinc</keyword>
<dbReference type="Pfam" id="PF01431">
    <property type="entry name" value="Peptidase_M13"/>
    <property type="match status" value="1"/>
</dbReference>
<feature type="domain" description="Peptidase M13 C-terminal" evidence="9">
    <location>
        <begin position="569"/>
        <end position="772"/>
    </location>
</feature>
<dbReference type="GO" id="GO:0004222">
    <property type="term" value="F:metalloendopeptidase activity"/>
    <property type="evidence" value="ECO:0007669"/>
    <property type="project" value="InterPro"/>
</dbReference>
<dbReference type="PRINTS" id="PR00786">
    <property type="entry name" value="NEPRILYSIN"/>
</dbReference>
<dbReference type="InterPro" id="IPR018497">
    <property type="entry name" value="Peptidase_M13_C"/>
</dbReference>
<gene>
    <name evidence="12" type="primary">LOC106178791</name>
</gene>
<dbReference type="CDD" id="cd08662">
    <property type="entry name" value="M13"/>
    <property type="match status" value="1"/>
</dbReference>
<evidence type="ECO:0000256" key="5">
    <source>
        <dbReference type="ARBA" id="ARBA00022801"/>
    </source>
</evidence>
<keyword evidence="4" id="KW-0479">Metal-binding</keyword>
<dbReference type="GO" id="GO:0005886">
    <property type="term" value="C:plasma membrane"/>
    <property type="evidence" value="ECO:0007669"/>
    <property type="project" value="TreeGrafter"/>
</dbReference>
<evidence type="ECO:0000256" key="8">
    <source>
        <dbReference type="SAM" id="Phobius"/>
    </source>
</evidence>